<dbReference type="STRING" id="1912961.BU204_34890"/>
<gene>
    <name evidence="5" type="ORF">BU204_34890</name>
</gene>
<keyword evidence="2" id="KW-0238">DNA-binding</keyword>
<keyword evidence="1" id="KW-0805">Transcription regulation</keyword>
<keyword evidence="3" id="KW-0804">Transcription</keyword>
<dbReference type="InterPro" id="IPR036388">
    <property type="entry name" value="WH-like_DNA-bd_sf"/>
</dbReference>
<dbReference type="SUPFAM" id="SSF46785">
    <property type="entry name" value="Winged helix' DNA-binding domain"/>
    <property type="match status" value="1"/>
</dbReference>
<evidence type="ECO:0000313" key="5">
    <source>
        <dbReference type="EMBL" id="OLF07967.1"/>
    </source>
</evidence>
<proteinExistence type="predicted"/>
<dbReference type="EMBL" id="MSIE01000099">
    <property type="protein sequence ID" value="OLF07967.1"/>
    <property type="molecule type" value="Genomic_DNA"/>
</dbReference>
<dbReference type="InterPro" id="IPR045981">
    <property type="entry name" value="DUF5937"/>
</dbReference>
<dbReference type="InterPro" id="IPR051011">
    <property type="entry name" value="Metal_resp_trans_reg"/>
</dbReference>
<accession>A0A1Q8C0T4</accession>
<dbReference type="OrthoDB" id="3460651at2"/>
<keyword evidence="6" id="KW-1185">Reference proteome</keyword>
<dbReference type="Pfam" id="PF12840">
    <property type="entry name" value="HTH_20"/>
    <property type="match status" value="1"/>
</dbReference>
<dbReference type="AlphaFoldDB" id="A0A1Q8C0T4"/>
<dbReference type="InterPro" id="IPR001845">
    <property type="entry name" value="HTH_ArsR_DNA-bd_dom"/>
</dbReference>
<dbReference type="SMART" id="SM00418">
    <property type="entry name" value="HTH_ARSR"/>
    <property type="match status" value="1"/>
</dbReference>
<evidence type="ECO:0000256" key="1">
    <source>
        <dbReference type="ARBA" id="ARBA00023015"/>
    </source>
</evidence>
<dbReference type="GO" id="GO:0003700">
    <property type="term" value="F:DNA-binding transcription factor activity"/>
    <property type="evidence" value="ECO:0007669"/>
    <property type="project" value="InterPro"/>
</dbReference>
<dbReference type="InterPro" id="IPR011991">
    <property type="entry name" value="ArsR-like_HTH"/>
</dbReference>
<dbReference type="Proteomes" id="UP000185596">
    <property type="component" value="Unassembled WGS sequence"/>
</dbReference>
<sequence>MLRLTAHRDDLLNSRFAVSPLFELNNLLRRLERGRASGLPPGWEARLRPVFRRLRTHTRLDAVLALKAHRYGAAFVAPPPASLAQTVADDLAAVRATPLEVARHEIAQCLARRPTTDPDVLAVLHSPSVVDTVADTLEVAWAELVGADWPAMRAVCERDVAHRADLLSRGGWAAALGGLHRRVQWRDGQIQVAHSVDWSADLDGRGLLLVPSVFVWPDLAVYTDPPWPRAVVYPARGTAALLDPDRHATPEPALADLLGRSRARLLTTLAEPASTTQLATTLQLALGAVGDHLAVLRRAGLVTRARSGRSVLYRRTPLGDALTTPPSD</sequence>
<dbReference type="PANTHER" id="PTHR43132:SF6">
    <property type="entry name" value="HTH-TYPE TRANSCRIPTIONAL REPRESSOR CZRA"/>
    <property type="match status" value="1"/>
</dbReference>
<evidence type="ECO:0000256" key="3">
    <source>
        <dbReference type="ARBA" id="ARBA00023163"/>
    </source>
</evidence>
<feature type="domain" description="HTH arsR-type" evidence="4">
    <location>
        <begin position="253"/>
        <end position="323"/>
    </location>
</feature>
<dbReference type="GO" id="GO:0003677">
    <property type="term" value="F:DNA binding"/>
    <property type="evidence" value="ECO:0007669"/>
    <property type="project" value="UniProtKB-KW"/>
</dbReference>
<organism evidence="5 6">
    <name type="scientific">Actinophytocola xanthii</name>
    <dbReference type="NCBI Taxonomy" id="1912961"/>
    <lineage>
        <taxon>Bacteria</taxon>
        <taxon>Bacillati</taxon>
        <taxon>Actinomycetota</taxon>
        <taxon>Actinomycetes</taxon>
        <taxon>Pseudonocardiales</taxon>
        <taxon>Pseudonocardiaceae</taxon>
    </lineage>
</organism>
<reference evidence="5 6" key="1">
    <citation type="submission" date="2016-12" db="EMBL/GenBank/DDBJ databases">
        <title>The draft genome sequence of Actinophytocola sp. 11-183.</title>
        <authorList>
            <person name="Wang W."/>
            <person name="Yuan L."/>
        </authorList>
    </citation>
    <scope>NUCLEOTIDE SEQUENCE [LARGE SCALE GENOMIC DNA]</scope>
    <source>
        <strain evidence="5 6">11-183</strain>
    </source>
</reference>
<dbReference type="PANTHER" id="PTHR43132">
    <property type="entry name" value="ARSENICAL RESISTANCE OPERON REPRESSOR ARSR-RELATED"/>
    <property type="match status" value="1"/>
</dbReference>
<evidence type="ECO:0000256" key="2">
    <source>
        <dbReference type="ARBA" id="ARBA00023125"/>
    </source>
</evidence>
<dbReference type="InterPro" id="IPR036390">
    <property type="entry name" value="WH_DNA-bd_sf"/>
</dbReference>
<protein>
    <submittedName>
        <fullName evidence="5">Transcriptional regulator</fullName>
    </submittedName>
</protein>
<evidence type="ECO:0000259" key="4">
    <source>
        <dbReference type="SMART" id="SM00418"/>
    </source>
</evidence>
<dbReference type="Gene3D" id="1.10.10.10">
    <property type="entry name" value="Winged helix-like DNA-binding domain superfamily/Winged helix DNA-binding domain"/>
    <property type="match status" value="1"/>
</dbReference>
<dbReference type="CDD" id="cd00090">
    <property type="entry name" value="HTH_ARSR"/>
    <property type="match status" value="1"/>
</dbReference>
<dbReference type="RefSeq" id="WP_075130079.1">
    <property type="nucleotide sequence ID" value="NZ_MSIE01000099.1"/>
</dbReference>
<comment type="caution">
    <text evidence="5">The sequence shown here is derived from an EMBL/GenBank/DDBJ whole genome shotgun (WGS) entry which is preliminary data.</text>
</comment>
<evidence type="ECO:0000313" key="6">
    <source>
        <dbReference type="Proteomes" id="UP000185596"/>
    </source>
</evidence>
<dbReference type="Pfam" id="PF19361">
    <property type="entry name" value="DUF5937"/>
    <property type="match status" value="1"/>
</dbReference>
<name>A0A1Q8C0T4_9PSEU</name>